<reference evidence="10 11" key="1">
    <citation type="journal article" date="2018" name="Proc. Natl. Acad. Sci. U.S.A.">
        <title>Draft genome sequence of Camellia sinensis var. sinensis provides insights into the evolution of the tea genome and tea quality.</title>
        <authorList>
            <person name="Wei C."/>
            <person name="Yang H."/>
            <person name="Wang S."/>
            <person name="Zhao J."/>
            <person name="Liu C."/>
            <person name="Gao L."/>
            <person name="Xia E."/>
            <person name="Lu Y."/>
            <person name="Tai Y."/>
            <person name="She G."/>
            <person name="Sun J."/>
            <person name="Cao H."/>
            <person name="Tong W."/>
            <person name="Gao Q."/>
            <person name="Li Y."/>
            <person name="Deng W."/>
            <person name="Jiang X."/>
            <person name="Wang W."/>
            <person name="Chen Q."/>
            <person name="Zhang S."/>
            <person name="Li H."/>
            <person name="Wu J."/>
            <person name="Wang P."/>
            <person name="Li P."/>
            <person name="Shi C."/>
            <person name="Zheng F."/>
            <person name="Jian J."/>
            <person name="Huang B."/>
            <person name="Shan D."/>
            <person name="Shi M."/>
            <person name="Fang C."/>
            <person name="Yue Y."/>
            <person name="Li F."/>
            <person name="Li D."/>
            <person name="Wei S."/>
            <person name="Han B."/>
            <person name="Jiang C."/>
            <person name="Yin Y."/>
            <person name="Xia T."/>
            <person name="Zhang Z."/>
            <person name="Bennetzen J.L."/>
            <person name="Zhao S."/>
            <person name="Wan X."/>
        </authorList>
    </citation>
    <scope>NUCLEOTIDE SEQUENCE [LARGE SCALE GENOMIC DNA]</scope>
    <source>
        <strain evidence="11">cv. Shuchazao</strain>
        <tissue evidence="10">Leaf</tissue>
    </source>
</reference>
<keyword evidence="7" id="KW-0067">ATP-binding</keyword>
<evidence type="ECO:0000256" key="2">
    <source>
        <dbReference type="ARBA" id="ARBA00012169"/>
    </source>
</evidence>
<dbReference type="AlphaFoldDB" id="A0A4S4DYM5"/>
<evidence type="ECO:0000256" key="6">
    <source>
        <dbReference type="ARBA" id="ARBA00022777"/>
    </source>
</evidence>
<evidence type="ECO:0000313" key="10">
    <source>
        <dbReference type="EMBL" id="THG08551.1"/>
    </source>
</evidence>
<protein>
    <recommendedName>
        <fullName evidence="2">1-phosphatidylinositol 4-kinase</fullName>
        <ecNumber evidence="2">2.7.1.67</ecNumber>
    </recommendedName>
</protein>
<comment type="caution">
    <text evidence="10">The sequence shown here is derived from an EMBL/GenBank/DDBJ whole genome shotgun (WGS) entry which is preliminary data.</text>
</comment>
<organism evidence="10 11">
    <name type="scientific">Camellia sinensis var. sinensis</name>
    <name type="common">China tea</name>
    <dbReference type="NCBI Taxonomy" id="542762"/>
    <lineage>
        <taxon>Eukaryota</taxon>
        <taxon>Viridiplantae</taxon>
        <taxon>Streptophyta</taxon>
        <taxon>Embryophyta</taxon>
        <taxon>Tracheophyta</taxon>
        <taxon>Spermatophyta</taxon>
        <taxon>Magnoliopsida</taxon>
        <taxon>eudicotyledons</taxon>
        <taxon>Gunneridae</taxon>
        <taxon>Pentapetalae</taxon>
        <taxon>asterids</taxon>
        <taxon>Ericales</taxon>
        <taxon>Theaceae</taxon>
        <taxon>Camellia</taxon>
    </lineage>
</organism>
<dbReference type="PROSITE" id="PS50290">
    <property type="entry name" value="PI3_4_KINASE_3"/>
    <property type="match status" value="1"/>
</dbReference>
<sequence>MSVADVALSPVPKELVRSSGYLDSQLGLCSDESIIIYLIVAGSVIPMRVLESDSIASVKLRIQTCKGLVVKKQKLVFQGRELARNDSLVKDYGVTEGNVLHLVVRLSDLIIITVRTACGKKEFEFQVDRYKNIGYLKHRIVKKGKGFVDLDDHEIYCNGEELEDHKRLIDDICKDTDAVIHLLVQKSAKVQAKHVEKDVELSVVAADWKERTDEGLHEGENRSIELQVEPGKTPVRDFMLEPVLVSPEIKLPKMIWDMINSTIDGLERGKQPIRSSEGTGGTYFMQDASGNKYLSVFKPVDEEPMAVNNPLGLPLSSNGEGLKRGTKVGEGAFREVAAYILDHPRSGQRTLLGEVGFAGVPPTVMVQCLHRGFNHPDGYEHALKNVKIGSLQMFMKNNGSCEDMGPRDFPVEEVHKISVFDIRMANADRHAGNILMSREGEEGRIVLIPIDHGYCLPENFEDCTFDWLYWPQAHQPYSPNTIEYINSLDTEQDIALLKFYGWDLSLKCARTLRISTMLLKKGVERGLTPFAIGSIMCRETLNKESIIEKIVQEAHDSVLPGMSEAAFLETVSQIMDFQLDKFAK</sequence>
<evidence type="ECO:0000313" key="11">
    <source>
        <dbReference type="Proteomes" id="UP000306102"/>
    </source>
</evidence>
<name>A0A4S4DYM5_CAMSN</name>
<feature type="domain" description="PI3K/PI4K catalytic" evidence="9">
    <location>
        <begin position="269"/>
        <end position="566"/>
    </location>
</feature>
<dbReference type="Proteomes" id="UP000306102">
    <property type="component" value="Unassembled WGS sequence"/>
</dbReference>
<dbReference type="FunFam" id="3.10.20.90:FF:000307">
    <property type="entry name" value="Phosphatidylinositol 4-kinase gamma 4"/>
    <property type="match status" value="1"/>
</dbReference>
<dbReference type="InterPro" id="IPR011009">
    <property type="entry name" value="Kinase-like_dom_sf"/>
</dbReference>
<dbReference type="GO" id="GO:0005524">
    <property type="term" value="F:ATP binding"/>
    <property type="evidence" value="ECO:0007669"/>
    <property type="project" value="UniProtKB-KW"/>
</dbReference>
<keyword evidence="3" id="KW-0808">Transferase</keyword>
<feature type="domain" description="Ubiquitin-like" evidence="8">
    <location>
        <begin position="32"/>
        <end position="105"/>
    </location>
</feature>
<dbReference type="PANTHER" id="PTHR45800:SF5">
    <property type="entry name" value="PHOSPHATIDYLINOSITOL 4-KINASE GAMMA 2"/>
    <property type="match status" value="1"/>
</dbReference>
<dbReference type="PROSITE" id="PS50053">
    <property type="entry name" value="UBIQUITIN_2"/>
    <property type="match status" value="2"/>
</dbReference>
<dbReference type="InterPro" id="IPR029071">
    <property type="entry name" value="Ubiquitin-like_domsf"/>
</dbReference>
<evidence type="ECO:0000259" key="9">
    <source>
        <dbReference type="PROSITE" id="PS50290"/>
    </source>
</evidence>
<dbReference type="SMART" id="SM00213">
    <property type="entry name" value="UBQ"/>
    <property type="match status" value="2"/>
</dbReference>
<keyword evidence="11" id="KW-1185">Reference proteome</keyword>
<dbReference type="EMBL" id="SDRB02009258">
    <property type="protein sequence ID" value="THG08551.1"/>
    <property type="molecule type" value="Genomic_DNA"/>
</dbReference>
<evidence type="ECO:0000256" key="5">
    <source>
        <dbReference type="ARBA" id="ARBA00022741"/>
    </source>
</evidence>
<dbReference type="Pfam" id="PF00454">
    <property type="entry name" value="PI3_PI4_kinase"/>
    <property type="match status" value="1"/>
</dbReference>
<keyword evidence="5" id="KW-0547">Nucleotide-binding</keyword>
<evidence type="ECO:0000256" key="1">
    <source>
        <dbReference type="ARBA" id="ARBA00008941"/>
    </source>
</evidence>
<comment type="similarity">
    <text evidence="1">Belongs to the PI3/PI4-kinase family. Type II PI4K subfamily.</text>
</comment>
<dbReference type="InterPro" id="IPR000403">
    <property type="entry name" value="PI3/4_kinase_cat_dom"/>
</dbReference>
<evidence type="ECO:0000256" key="7">
    <source>
        <dbReference type="ARBA" id="ARBA00022840"/>
    </source>
</evidence>
<gene>
    <name evidence="10" type="ORF">TEA_005090</name>
</gene>
<dbReference type="PANTHER" id="PTHR45800">
    <property type="entry name" value="PHOSPHATIDYLINOSITOL 4-KINASE GAMMA"/>
    <property type="match status" value="1"/>
</dbReference>
<accession>A0A4S4DYM5</accession>
<dbReference type="InterPro" id="IPR000626">
    <property type="entry name" value="Ubiquitin-like_dom"/>
</dbReference>
<dbReference type="Pfam" id="PF00240">
    <property type="entry name" value="ubiquitin"/>
    <property type="match status" value="2"/>
</dbReference>
<dbReference type="SUPFAM" id="SSF54236">
    <property type="entry name" value="Ubiquitin-like"/>
    <property type="match status" value="2"/>
</dbReference>
<dbReference type="InterPro" id="IPR044571">
    <property type="entry name" value="P4KG1-8"/>
</dbReference>
<evidence type="ECO:0000259" key="8">
    <source>
        <dbReference type="PROSITE" id="PS50053"/>
    </source>
</evidence>
<dbReference type="GO" id="GO:0004430">
    <property type="term" value="F:1-phosphatidylinositol 4-kinase activity"/>
    <property type="evidence" value="ECO:0007669"/>
    <property type="project" value="UniProtKB-EC"/>
</dbReference>
<keyword evidence="4" id="KW-0677">Repeat</keyword>
<dbReference type="SUPFAM" id="SSF56112">
    <property type="entry name" value="Protein kinase-like (PK-like)"/>
    <property type="match status" value="1"/>
</dbReference>
<feature type="domain" description="Ubiquitin-like" evidence="8">
    <location>
        <begin position="110"/>
        <end position="189"/>
    </location>
</feature>
<proteinExistence type="inferred from homology"/>
<dbReference type="Gene3D" id="3.10.20.90">
    <property type="entry name" value="Phosphatidylinositol 3-kinase Catalytic Subunit, Chain A, domain 1"/>
    <property type="match status" value="2"/>
</dbReference>
<evidence type="ECO:0000256" key="3">
    <source>
        <dbReference type="ARBA" id="ARBA00022679"/>
    </source>
</evidence>
<dbReference type="STRING" id="542762.A0A4S4DYM5"/>
<keyword evidence="6" id="KW-0418">Kinase</keyword>
<dbReference type="EC" id="2.7.1.67" evidence="2"/>
<evidence type="ECO:0000256" key="4">
    <source>
        <dbReference type="ARBA" id="ARBA00022737"/>
    </source>
</evidence>